<dbReference type="EMBL" id="SRLO01000205">
    <property type="protein sequence ID" value="TNN67293.1"/>
    <property type="molecule type" value="Genomic_DNA"/>
</dbReference>
<sequence>MQKKWNDVRNIRVMKLSMEVFDAPEYRAIISFTMMSSTSISGEKVTNDTSTMAIMLMQVSKPKPYEVPGTFPYPFLGSPAANHRMALGGSGQCVPQRHVMARLVGCVEFEIHVQASTEILAGL</sequence>
<organism evidence="1 2">
    <name type="scientific">Liparis tanakae</name>
    <name type="common">Tanaka's snailfish</name>
    <dbReference type="NCBI Taxonomy" id="230148"/>
    <lineage>
        <taxon>Eukaryota</taxon>
        <taxon>Metazoa</taxon>
        <taxon>Chordata</taxon>
        <taxon>Craniata</taxon>
        <taxon>Vertebrata</taxon>
        <taxon>Euteleostomi</taxon>
        <taxon>Actinopterygii</taxon>
        <taxon>Neopterygii</taxon>
        <taxon>Teleostei</taxon>
        <taxon>Neoteleostei</taxon>
        <taxon>Acanthomorphata</taxon>
        <taxon>Eupercaria</taxon>
        <taxon>Perciformes</taxon>
        <taxon>Cottioidei</taxon>
        <taxon>Cottales</taxon>
        <taxon>Liparidae</taxon>
        <taxon>Liparis</taxon>
    </lineage>
</organism>
<name>A0A4Z2HQK3_9TELE</name>
<reference evidence="1 2" key="1">
    <citation type="submission" date="2019-03" db="EMBL/GenBank/DDBJ databases">
        <title>First draft genome of Liparis tanakae, snailfish: a comprehensive survey of snailfish specific genes.</title>
        <authorList>
            <person name="Kim W."/>
            <person name="Song I."/>
            <person name="Jeong J.-H."/>
            <person name="Kim D."/>
            <person name="Kim S."/>
            <person name="Ryu S."/>
            <person name="Song J.Y."/>
            <person name="Lee S.K."/>
        </authorList>
    </citation>
    <scope>NUCLEOTIDE SEQUENCE [LARGE SCALE GENOMIC DNA]</scope>
    <source>
        <tissue evidence="1">Muscle</tissue>
    </source>
</reference>
<evidence type="ECO:0000313" key="1">
    <source>
        <dbReference type="EMBL" id="TNN67293.1"/>
    </source>
</evidence>
<protein>
    <submittedName>
        <fullName evidence="1">Uncharacterized protein</fullName>
    </submittedName>
</protein>
<dbReference type="AlphaFoldDB" id="A0A4Z2HQK3"/>
<dbReference type="Proteomes" id="UP000314294">
    <property type="component" value="Unassembled WGS sequence"/>
</dbReference>
<comment type="caution">
    <text evidence="1">The sequence shown here is derived from an EMBL/GenBank/DDBJ whole genome shotgun (WGS) entry which is preliminary data.</text>
</comment>
<evidence type="ECO:0000313" key="2">
    <source>
        <dbReference type="Proteomes" id="UP000314294"/>
    </source>
</evidence>
<accession>A0A4Z2HQK3</accession>
<keyword evidence="2" id="KW-1185">Reference proteome</keyword>
<gene>
    <name evidence="1" type="ORF">EYF80_022400</name>
</gene>
<proteinExistence type="predicted"/>